<name>A0ABQ6LXD5_9GAMM</name>
<evidence type="ECO:0000313" key="1">
    <source>
        <dbReference type="EMBL" id="GMG86762.1"/>
    </source>
</evidence>
<dbReference type="NCBIfam" id="NF003816">
    <property type="entry name" value="PRK05406.1-5"/>
    <property type="match status" value="1"/>
</dbReference>
<comment type="caution">
    <text evidence="1">The sequence shown here is derived from an EMBL/GenBank/DDBJ whole genome shotgun (WGS) entry which is preliminary data.</text>
</comment>
<dbReference type="CDD" id="cd10787">
    <property type="entry name" value="LamB_YcsF_like"/>
    <property type="match status" value="1"/>
</dbReference>
<dbReference type="Proteomes" id="UP001224392">
    <property type="component" value="Unassembled WGS sequence"/>
</dbReference>
<dbReference type="Pfam" id="PF03746">
    <property type="entry name" value="LamB_YcsF"/>
    <property type="match status" value="1"/>
</dbReference>
<dbReference type="PANTHER" id="PTHR30292">
    <property type="entry name" value="UNCHARACTERIZED PROTEIN YBGL-RELATED"/>
    <property type="match status" value="1"/>
</dbReference>
<dbReference type="PANTHER" id="PTHR30292:SF0">
    <property type="entry name" value="5-OXOPROLINASE SUBUNIT A"/>
    <property type="match status" value="1"/>
</dbReference>
<keyword evidence="2" id="KW-1185">Reference proteome</keyword>
<evidence type="ECO:0000313" key="2">
    <source>
        <dbReference type="Proteomes" id="UP001224392"/>
    </source>
</evidence>
<accession>A0ABQ6LXD5</accession>
<dbReference type="InterPro" id="IPR005501">
    <property type="entry name" value="LamB/YcsF/PxpA-like"/>
</dbReference>
<dbReference type="EMBL" id="BSYJ01000002">
    <property type="protein sequence ID" value="GMG86762.1"/>
    <property type="molecule type" value="Genomic_DNA"/>
</dbReference>
<reference evidence="1 2" key="1">
    <citation type="submission" date="2023-04" db="EMBL/GenBank/DDBJ databases">
        <title>Marinobulbifer ophiurae gen. nov., sp. Nov., isolate from tissue of brittle star Ophioplocus japonicus.</title>
        <authorList>
            <person name="Kawano K."/>
            <person name="Sawayama S."/>
            <person name="Nakagawa S."/>
        </authorList>
    </citation>
    <scope>NUCLEOTIDE SEQUENCE [LARGE SCALE GENOMIC DNA]</scope>
    <source>
        <strain evidence="1 2">NKW57</strain>
    </source>
</reference>
<dbReference type="RefSeq" id="WP_285763338.1">
    <property type="nucleotide sequence ID" value="NZ_BSYJ01000002.1"/>
</dbReference>
<organism evidence="1 2">
    <name type="scientific">Biformimicrobium ophioploci</name>
    <dbReference type="NCBI Taxonomy" id="3036711"/>
    <lineage>
        <taxon>Bacteria</taxon>
        <taxon>Pseudomonadati</taxon>
        <taxon>Pseudomonadota</taxon>
        <taxon>Gammaproteobacteria</taxon>
        <taxon>Cellvibrionales</taxon>
        <taxon>Microbulbiferaceae</taxon>
        <taxon>Biformimicrobium</taxon>
    </lineage>
</organism>
<dbReference type="SUPFAM" id="SSF88713">
    <property type="entry name" value="Glycoside hydrolase/deacetylase"/>
    <property type="match status" value="1"/>
</dbReference>
<protein>
    <submittedName>
        <fullName evidence="1">5-oxoprolinase subunit PxpA</fullName>
    </submittedName>
</protein>
<dbReference type="InterPro" id="IPR011330">
    <property type="entry name" value="Glyco_hydro/deAcase_b/a-brl"/>
</dbReference>
<dbReference type="NCBIfam" id="NF003814">
    <property type="entry name" value="PRK05406.1-3"/>
    <property type="match status" value="1"/>
</dbReference>
<gene>
    <name evidence="1" type="ORF">MNKW57_10830</name>
</gene>
<dbReference type="Gene3D" id="3.20.20.370">
    <property type="entry name" value="Glycoside hydrolase/deacetylase"/>
    <property type="match status" value="1"/>
</dbReference>
<sequence>MKLNCDLGEGFGRWSICDEQQVMPYIDMANVACGYHAGDPLTMRATVRLALQHGVQVGAHPSYPDLAGFGRRSMECSSGEITAFTLYQIGALREICRAEGGKLSYVKPHGALYNDMMKDIVVMRALMTAIAQAGGDLPLMILATADRVQHESLAAEYGVKLLFEAFADRRYTADCRLMPRSEPGAVLSSEADILKQVRHLANGSVTSDTGEEIALLADCLCVHGDNEEGIAMIKTIRAVLAGGD</sequence>
<proteinExistence type="predicted"/>